<accession>A0ABT3QKH8</accession>
<evidence type="ECO:0000313" key="4">
    <source>
        <dbReference type="EMBL" id="MCX2696112.1"/>
    </source>
</evidence>
<reference evidence="4 5" key="1">
    <citation type="submission" date="2022-11" db="EMBL/GenBank/DDBJ databases">
        <title>Brucella sp. YY2X, whole genome shotgun sequencing project.</title>
        <authorList>
            <person name="Yang Y."/>
        </authorList>
    </citation>
    <scope>NUCLEOTIDE SEQUENCE [LARGE SCALE GENOMIC DNA]</scope>
    <source>
        <strain evidence="4 5">YY2X</strain>
    </source>
</reference>
<keyword evidence="1" id="KW-1133">Transmembrane helix</keyword>
<keyword evidence="5" id="KW-1185">Reference proteome</keyword>
<organism evidence="4 5">
    <name type="scientific">Ochrobactrum chromiisoli</name>
    <dbReference type="NCBI Taxonomy" id="2993941"/>
    <lineage>
        <taxon>Bacteria</taxon>
        <taxon>Pseudomonadati</taxon>
        <taxon>Pseudomonadota</taxon>
        <taxon>Alphaproteobacteria</taxon>
        <taxon>Hyphomicrobiales</taxon>
        <taxon>Brucellaceae</taxon>
        <taxon>Brucella/Ochrobactrum group</taxon>
        <taxon>Ochrobactrum</taxon>
    </lineage>
</organism>
<dbReference type="Proteomes" id="UP001301216">
    <property type="component" value="Unassembled WGS sequence"/>
</dbReference>
<feature type="domain" description="SH3b" evidence="3">
    <location>
        <begin position="22"/>
        <end position="85"/>
    </location>
</feature>
<name>A0ABT3QKH8_9HYPH</name>
<dbReference type="RefSeq" id="WP_265983355.1">
    <property type="nucleotide sequence ID" value="NZ_JAPHAV010000001.1"/>
</dbReference>
<evidence type="ECO:0000256" key="2">
    <source>
        <dbReference type="SAM" id="SignalP"/>
    </source>
</evidence>
<feature type="signal peptide" evidence="2">
    <location>
        <begin position="1"/>
        <end position="22"/>
    </location>
</feature>
<evidence type="ECO:0000313" key="5">
    <source>
        <dbReference type="Proteomes" id="UP001301216"/>
    </source>
</evidence>
<dbReference type="EMBL" id="JAPHAV010000001">
    <property type="protein sequence ID" value="MCX2696112.1"/>
    <property type="molecule type" value="Genomic_DNA"/>
</dbReference>
<proteinExistence type="predicted"/>
<dbReference type="Gene3D" id="2.30.30.40">
    <property type="entry name" value="SH3 Domains"/>
    <property type="match status" value="1"/>
</dbReference>
<evidence type="ECO:0000256" key="1">
    <source>
        <dbReference type="SAM" id="Phobius"/>
    </source>
</evidence>
<dbReference type="PROSITE" id="PS51781">
    <property type="entry name" value="SH3B"/>
    <property type="match status" value="1"/>
</dbReference>
<dbReference type="SMART" id="SM00287">
    <property type="entry name" value="SH3b"/>
    <property type="match status" value="1"/>
</dbReference>
<feature type="transmembrane region" description="Helical" evidence="1">
    <location>
        <begin position="98"/>
        <end position="117"/>
    </location>
</feature>
<dbReference type="Pfam" id="PF08239">
    <property type="entry name" value="SH3_3"/>
    <property type="match status" value="1"/>
</dbReference>
<evidence type="ECO:0000259" key="3">
    <source>
        <dbReference type="PROSITE" id="PS51781"/>
    </source>
</evidence>
<keyword evidence="1" id="KW-0472">Membrane</keyword>
<sequence>MRPSFKAVLLVLGVFSASAAQAANAIVTTNLNVRTGPGTGYAALGSIPSRSPVTVQACTSGYGWCQINYGGLSGWASSRYLAMREGSSGGYSNNFGNTAALIGIPLIAGAALGAALNDRNDRWDNRRYERRNWNRGRWDRRNDWDRGRNWDRPYRGDQRFRLRSSDRGDGPRGQ</sequence>
<protein>
    <submittedName>
        <fullName evidence="4">SH3 domain-containing protein</fullName>
    </submittedName>
</protein>
<comment type="caution">
    <text evidence="4">The sequence shown here is derived from an EMBL/GenBank/DDBJ whole genome shotgun (WGS) entry which is preliminary data.</text>
</comment>
<keyword evidence="1" id="KW-0812">Transmembrane</keyword>
<gene>
    <name evidence="4" type="ORF">OPR82_04885</name>
</gene>
<keyword evidence="2" id="KW-0732">Signal</keyword>
<dbReference type="InterPro" id="IPR003646">
    <property type="entry name" value="SH3-like_bac-type"/>
</dbReference>
<feature type="chain" id="PRO_5046271197" evidence="2">
    <location>
        <begin position="23"/>
        <end position="174"/>
    </location>
</feature>